<dbReference type="InterPro" id="IPR001867">
    <property type="entry name" value="OmpR/PhoB-type_DNA-bd"/>
</dbReference>
<accession>A0ABY8EBA8</accession>
<reference evidence="10 11" key="1">
    <citation type="submission" date="2023-03" db="EMBL/GenBank/DDBJ databases">
        <title>Complete genome sequence of Tepidibacter sp. SWIR-1, isolated from a deep-sea hydrothermal vent.</title>
        <authorList>
            <person name="Li X."/>
        </authorList>
    </citation>
    <scope>NUCLEOTIDE SEQUENCE [LARGE SCALE GENOMIC DNA]</scope>
    <source>
        <strain evidence="10 11">SWIR-1</strain>
    </source>
</reference>
<dbReference type="SMART" id="SM00862">
    <property type="entry name" value="Trans_reg_C"/>
    <property type="match status" value="1"/>
</dbReference>
<keyword evidence="4" id="KW-0804">Transcription</keyword>
<dbReference type="RefSeq" id="WP_277732198.1">
    <property type="nucleotide sequence ID" value="NZ_CP120733.1"/>
</dbReference>
<dbReference type="PROSITE" id="PS51755">
    <property type="entry name" value="OMPR_PHOB"/>
    <property type="match status" value="1"/>
</dbReference>
<evidence type="ECO:0000313" key="11">
    <source>
        <dbReference type="Proteomes" id="UP001222800"/>
    </source>
</evidence>
<feature type="domain" description="OmpR/PhoB-type" evidence="9">
    <location>
        <begin position="131"/>
        <end position="230"/>
    </location>
</feature>
<evidence type="ECO:0000256" key="7">
    <source>
        <dbReference type="PROSITE-ProRule" id="PRU01091"/>
    </source>
</evidence>
<keyword evidence="6" id="KW-0597">Phosphoprotein</keyword>
<dbReference type="SMART" id="SM00448">
    <property type="entry name" value="REC"/>
    <property type="match status" value="1"/>
</dbReference>
<comment type="function">
    <text evidence="5">May play the central regulatory role in sporulation. It may be an element of the effector pathway responsible for the activation of sporulation genes in response to nutritional stress. Spo0A may act in concert with spo0H (a sigma factor) to control the expression of some genes that are critical to the sporulation process.</text>
</comment>
<keyword evidence="11" id="KW-1185">Reference proteome</keyword>
<dbReference type="Proteomes" id="UP001222800">
    <property type="component" value="Chromosome"/>
</dbReference>
<dbReference type="PROSITE" id="PS50110">
    <property type="entry name" value="RESPONSE_REGULATORY"/>
    <property type="match status" value="1"/>
</dbReference>
<dbReference type="EMBL" id="CP120733">
    <property type="protein sequence ID" value="WFD10220.1"/>
    <property type="molecule type" value="Genomic_DNA"/>
</dbReference>
<feature type="DNA-binding region" description="OmpR/PhoB-type" evidence="7">
    <location>
        <begin position="131"/>
        <end position="230"/>
    </location>
</feature>
<keyword evidence="3 7" id="KW-0238">DNA-binding</keyword>
<dbReference type="PANTHER" id="PTHR48111:SF2">
    <property type="entry name" value="RESPONSE REGULATOR SAER"/>
    <property type="match status" value="1"/>
</dbReference>
<evidence type="ECO:0000256" key="6">
    <source>
        <dbReference type="PROSITE-ProRule" id="PRU00169"/>
    </source>
</evidence>
<dbReference type="Pfam" id="PF00072">
    <property type="entry name" value="Response_reg"/>
    <property type="match status" value="1"/>
</dbReference>
<dbReference type="CDD" id="cd17574">
    <property type="entry name" value="REC_OmpR"/>
    <property type="match status" value="1"/>
</dbReference>
<organism evidence="10 11">
    <name type="scientific">Tepidibacter hydrothermalis</name>
    <dbReference type="NCBI Taxonomy" id="3036126"/>
    <lineage>
        <taxon>Bacteria</taxon>
        <taxon>Bacillati</taxon>
        <taxon>Bacillota</taxon>
        <taxon>Clostridia</taxon>
        <taxon>Peptostreptococcales</taxon>
        <taxon>Peptostreptococcaceae</taxon>
        <taxon>Tepidibacter</taxon>
    </lineage>
</organism>
<feature type="modified residue" description="4-aspartylphosphate" evidence="6">
    <location>
        <position position="53"/>
    </location>
</feature>
<proteinExistence type="predicted"/>
<dbReference type="CDD" id="cd00383">
    <property type="entry name" value="trans_reg_C"/>
    <property type="match status" value="1"/>
</dbReference>
<dbReference type="SUPFAM" id="SSF52172">
    <property type="entry name" value="CheY-like"/>
    <property type="match status" value="1"/>
</dbReference>
<evidence type="ECO:0000256" key="2">
    <source>
        <dbReference type="ARBA" id="ARBA00023015"/>
    </source>
</evidence>
<dbReference type="InterPro" id="IPR036388">
    <property type="entry name" value="WH-like_DNA-bd_sf"/>
</dbReference>
<dbReference type="InterPro" id="IPR011006">
    <property type="entry name" value="CheY-like_superfamily"/>
</dbReference>
<evidence type="ECO:0000256" key="3">
    <source>
        <dbReference type="ARBA" id="ARBA00023125"/>
    </source>
</evidence>
<feature type="domain" description="Response regulatory" evidence="8">
    <location>
        <begin position="4"/>
        <end position="117"/>
    </location>
</feature>
<sequence length="231" mass="26372">MKEKILIAEDDKDISQIIELYLSSEGYEVTIVDNGLDGLNAIQNEQFDLAIFDIMMPEIDGFKLTREIRKDSNIPILIISAKSEISDKILGLNIGADDYITKPFDPLEVVARVNANVRRNKSFNELKNKTNNVFKIKNLTLENDTCRLFKDDLEITLTATEYKIMSLLMKNPNRIFSKIQIAEHLSGEYFEPYAHTITVHISHLREKIGVDDNGNKYIKTVKGLGYKIESN</sequence>
<dbReference type="InterPro" id="IPR016032">
    <property type="entry name" value="Sig_transdc_resp-reg_C-effctor"/>
</dbReference>
<dbReference type="SUPFAM" id="SSF46894">
    <property type="entry name" value="C-terminal effector domain of the bipartite response regulators"/>
    <property type="match status" value="1"/>
</dbReference>
<dbReference type="InterPro" id="IPR039420">
    <property type="entry name" value="WalR-like"/>
</dbReference>
<dbReference type="Gene3D" id="6.10.250.690">
    <property type="match status" value="1"/>
</dbReference>
<evidence type="ECO:0000259" key="9">
    <source>
        <dbReference type="PROSITE" id="PS51755"/>
    </source>
</evidence>
<evidence type="ECO:0000259" key="8">
    <source>
        <dbReference type="PROSITE" id="PS50110"/>
    </source>
</evidence>
<name>A0ABY8EBA8_9FIRM</name>
<dbReference type="InterPro" id="IPR001789">
    <property type="entry name" value="Sig_transdc_resp-reg_receiver"/>
</dbReference>
<dbReference type="Gene3D" id="1.10.10.10">
    <property type="entry name" value="Winged helix-like DNA-binding domain superfamily/Winged helix DNA-binding domain"/>
    <property type="match status" value="1"/>
</dbReference>
<dbReference type="Pfam" id="PF00486">
    <property type="entry name" value="Trans_reg_C"/>
    <property type="match status" value="1"/>
</dbReference>
<evidence type="ECO:0000256" key="5">
    <source>
        <dbReference type="ARBA" id="ARBA00024867"/>
    </source>
</evidence>
<evidence type="ECO:0000256" key="1">
    <source>
        <dbReference type="ARBA" id="ARBA00018672"/>
    </source>
</evidence>
<protein>
    <recommendedName>
        <fullName evidence="1">Stage 0 sporulation protein A homolog</fullName>
    </recommendedName>
</protein>
<keyword evidence="2" id="KW-0805">Transcription regulation</keyword>
<evidence type="ECO:0000313" key="10">
    <source>
        <dbReference type="EMBL" id="WFD10220.1"/>
    </source>
</evidence>
<dbReference type="Gene3D" id="3.40.50.2300">
    <property type="match status" value="1"/>
</dbReference>
<dbReference type="PANTHER" id="PTHR48111">
    <property type="entry name" value="REGULATOR OF RPOS"/>
    <property type="match status" value="1"/>
</dbReference>
<evidence type="ECO:0000256" key="4">
    <source>
        <dbReference type="ARBA" id="ARBA00023163"/>
    </source>
</evidence>
<gene>
    <name evidence="10" type="ORF">P4S50_17970</name>
</gene>